<evidence type="ECO:0000256" key="1">
    <source>
        <dbReference type="SAM" id="MobiDB-lite"/>
    </source>
</evidence>
<protein>
    <submittedName>
        <fullName evidence="2">Uncharacterized protein</fullName>
    </submittedName>
</protein>
<dbReference type="PANTHER" id="PTHR11440">
    <property type="entry name" value="LECITHIN-CHOLESTEROL ACYLTRANSFERASE-RELATED"/>
    <property type="match status" value="1"/>
</dbReference>
<feature type="compositionally biased region" description="Basic and acidic residues" evidence="1">
    <location>
        <begin position="1"/>
        <end position="18"/>
    </location>
</feature>
<comment type="caution">
    <text evidence="2">The sequence shown here is derived from an EMBL/GenBank/DDBJ whole genome shotgun (WGS) entry which is preliminary data.</text>
</comment>
<feature type="region of interest" description="Disordered" evidence="1">
    <location>
        <begin position="1"/>
        <end position="20"/>
    </location>
</feature>
<gene>
    <name evidence="2" type="ORF">BLNAU_24074</name>
</gene>
<dbReference type="Proteomes" id="UP001281761">
    <property type="component" value="Unassembled WGS sequence"/>
</dbReference>
<organism evidence="2 3">
    <name type="scientific">Blattamonas nauphoetae</name>
    <dbReference type="NCBI Taxonomy" id="2049346"/>
    <lineage>
        <taxon>Eukaryota</taxon>
        <taxon>Metamonada</taxon>
        <taxon>Preaxostyla</taxon>
        <taxon>Oxymonadida</taxon>
        <taxon>Blattamonas</taxon>
    </lineage>
</organism>
<dbReference type="Gene3D" id="3.40.50.1820">
    <property type="entry name" value="alpha/beta hydrolase"/>
    <property type="match status" value="1"/>
</dbReference>
<dbReference type="InterPro" id="IPR003386">
    <property type="entry name" value="LACT/PDAT_acylTrfase"/>
</dbReference>
<dbReference type="EMBL" id="JARBJD010000566">
    <property type="protein sequence ID" value="KAK2941003.1"/>
    <property type="molecule type" value="Genomic_DNA"/>
</dbReference>
<reference evidence="2 3" key="1">
    <citation type="journal article" date="2022" name="bioRxiv">
        <title>Genomics of Preaxostyla Flagellates Illuminates Evolutionary Transitions and the Path Towards Mitochondrial Loss.</title>
        <authorList>
            <person name="Novak L.V.F."/>
            <person name="Treitli S.C."/>
            <person name="Pyrih J."/>
            <person name="Halakuc P."/>
            <person name="Pipaliya S.V."/>
            <person name="Vacek V."/>
            <person name="Brzon O."/>
            <person name="Soukal P."/>
            <person name="Eme L."/>
            <person name="Dacks J.B."/>
            <person name="Karnkowska A."/>
            <person name="Elias M."/>
            <person name="Hampl V."/>
        </authorList>
    </citation>
    <scope>NUCLEOTIDE SEQUENCE [LARGE SCALE GENOMIC DNA]</scope>
    <source>
        <strain evidence="2">NAU3</strain>
        <tissue evidence="2">Gut</tissue>
    </source>
</reference>
<name>A0ABQ9WNE1_9EUKA</name>
<evidence type="ECO:0000313" key="2">
    <source>
        <dbReference type="EMBL" id="KAK2941003.1"/>
    </source>
</evidence>
<accession>A0ABQ9WNE1</accession>
<dbReference type="Pfam" id="PF02450">
    <property type="entry name" value="LCAT"/>
    <property type="match status" value="1"/>
</dbReference>
<keyword evidence="3" id="KW-1185">Reference proteome</keyword>
<proteinExistence type="predicted"/>
<dbReference type="InterPro" id="IPR029058">
    <property type="entry name" value="AB_hydrolase_fold"/>
</dbReference>
<evidence type="ECO:0000313" key="3">
    <source>
        <dbReference type="Proteomes" id="UP001281761"/>
    </source>
</evidence>
<sequence length="247" mass="27511">MDEEHQTNVQHNSHDQSDSTHFNVHVKDFGRLFLTGQTHESSFRSRLCRAEVSERCPVSMIGDSSMSTTTQPFRLTKISKREIEPAFRANNNKKVVLCGHSTDDIITYRFLTSSVVDQSWIDTYIFAVITSGAPFGGAPMADGTLTQDCACLHWMIPNKNTFDDDCVVVRLKSINATAGVILNATSQRWSSDTHSDYYMDGDGTVPTVSLSSILQDAVPITRILDIIAQATAEEMEYDDSLNPPDFF</sequence>